<dbReference type="STRING" id="399497.BW733_01695"/>
<dbReference type="InterPro" id="IPR017871">
    <property type="entry name" value="ABC_transporter-like_CS"/>
</dbReference>
<accession>A0A1Q2CUE7</accession>
<evidence type="ECO:0000256" key="1">
    <source>
        <dbReference type="ARBA" id="ARBA00022737"/>
    </source>
</evidence>
<feature type="domain" description="ABC transporter" evidence="6">
    <location>
        <begin position="344"/>
        <end position="547"/>
    </location>
</feature>
<keyword evidence="3" id="KW-0067">ATP-binding</keyword>
<dbReference type="Proteomes" id="UP000188235">
    <property type="component" value="Chromosome"/>
</dbReference>
<keyword evidence="1" id="KW-0677">Repeat</keyword>
<feature type="coiled-coil region" evidence="4">
    <location>
        <begin position="271"/>
        <end position="322"/>
    </location>
</feature>
<dbReference type="Pfam" id="PF12848">
    <property type="entry name" value="ABC_tran_Xtn"/>
    <property type="match status" value="1"/>
</dbReference>
<dbReference type="SUPFAM" id="SSF52540">
    <property type="entry name" value="P-loop containing nucleoside triphosphate hydrolases"/>
    <property type="match status" value="2"/>
</dbReference>
<dbReference type="KEGG" id="tfa:BW733_01695"/>
<evidence type="ECO:0000256" key="4">
    <source>
        <dbReference type="SAM" id="Coils"/>
    </source>
</evidence>
<protein>
    <submittedName>
        <fullName evidence="7">ABC transporter</fullName>
    </submittedName>
</protein>
<dbReference type="PANTHER" id="PTHR19211:SF14">
    <property type="entry name" value="ATP-BINDING CASSETTE SUB-FAMILY F MEMBER 1"/>
    <property type="match status" value="1"/>
</dbReference>
<evidence type="ECO:0000256" key="3">
    <source>
        <dbReference type="ARBA" id="ARBA00022840"/>
    </source>
</evidence>
<gene>
    <name evidence="7" type="ORF">BW733_01695</name>
</gene>
<dbReference type="InterPro" id="IPR032781">
    <property type="entry name" value="ABC_tran_Xtn"/>
</dbReference>
<dbReference type="PANTHER" id="PTHR19211">
    <property type="entry name" value="ATP-BINDING TRANSPORT PROTEIN-RELATED"/>
    <property type="match status" value="1"/>
</dbReference>
<dbReference type="InterPro" id="IPR050611">
    <property type="entry name" value="ABCF"/>
</dbReference>
<dbReference type="AlphaFoldDB" id="A0A1Q2CUE7"/>
<dbReference type="SMART" id="SM00382">
    <property type="entry name" value="AAA"/>
    <property type="match status" value="2"/>
</dbReference>
<dbReference type="PROSITE" id="PS50893">
    <property type="entry name" value="ABC_TRANSPORTER_2"/>
    <property type="match status" value="2"/>
</dbReference>
<evidence type="ECO:0000313" key="8">
    <source>
        <dbReference type="Proteomes" id="UP000188235"/>
    </source>
</evidence>
<dbReference type="GO" id="GO:0005524">
    <property type="term" value="F:ATP binding"/>
    <property type="evidence" value="ECO:0007669"/>
    <property type="project" value="UniProtKB-KW"/>
</dbReference>
<keyword evidence="4" id="KW-0175">Coiled coil</keyword>
<proteinExistence type="predicted"/>
<keyword evidence="8" id="KW-1185">Reference proteome</keyword>
<dbReference type="InterPro" id="IPR027417">
    <property type="entry name" value="P-loop_NTPase"/>
</dbReference>
<evidence type="ECO:0000259" key="6">
    <source>
        <dbReference type="PROSITE" id="PS50893"/>
    </source>
</evidence>
<dbReference type="InterPro" id="IPR003593">
    <property type="entry name" value="AAA+_ATPase"/>
</dbReference>
<dbReference type="OrthoDB" id="5592724at2"/>
<dbReference type="FunFam" id="3.40.50.300:FF:000597">
    <property type="entry name" value="ABC transporter ATP-binding protein"/>
    <property type="match status" value="1"/>
</dbReference>
<sequence length="550" mass="59390">MIAPLQFAQAAPDRETGSVLQVKDLEVRAGARLLLEPVSFQIIPGDRIGLVGRNGAGKTTMTRILAGESQPAGGTVNRSGQLGYLPQDPRSGDPEQIARDRILGARGLDQAIARMRRTEELMSSTDGAERDEAMSAYARAEAAFLAAGGYAAESEAARIASNLGLPDRVLAQPLKTLSGGQRRRIELARILFSDADTLLLDEPTNHLDADSIVWLRSYLQGFSGGLIIISHDTALLEAVVNKVFHLDANRAELDIYSMDWKRYLLQRETDEKRRRRELHNAERKAAQLMAQADKMRAKATKAVAAQNMAKRAEKLLAGVEGERAQDQVAKIRFPDPAPSGKTPVRGFGLSKSYGSLEVFTAVDLAVDRGSKVVILGLNGAGKTTMLRILYGIEEPSAGTVELGHGARVGYYAQEHETLDVERSVLDNMVSASPNLNDTDVRKVLGSFLFTGDDVAKPAKVLSGGEKTRLSLAMLVVSAANVLLLDEPTNNLDPASRAEVLNALRTYAGSVVLVTHDPGAVEALQPDRVLVLPDGVEDLWSDDYAELIDLA</sequence>
<feature type="region of interest" description="Disordered" evidence="5">
    <location>
        <begin position="67"/>
        <end position="95"/>
    </location>
</feature>
<evidence type="ECO:0000256" key="2">
    <source>
        <dbReference type="ARBA" id="ARBA00022741"/>
    </source>
</evidence>
<dbReference type="Gene3D" id="3.40.50.300">
    <property type="entry name" value="P-loop containing nucleotide triphosphate hydrolases"/>
    <property type="match status" value="2"/>
</dbReference>
<dbReference type="FunFam" id="3.40.50.300:FF:000944">
    <property type="entry name" value="Macrolide ABC transporter ATP-binding protein"/>
    <property type="match status" value="1"/>
</dbReference>
<name>A0A1Q2CUE7_9ACTN</name>
<dbReference type="CDD" id="cd03221">
    <property type="entry name" value="ABCF_EF-3"/>
    <property type="match status" value="2"/>
</dbReference>
<organism evidence="7 8">
    <name type="scientific">Tessaracoccus flavescens</name>
    <dbReference type="NCBI Taxonomy" id="399497"/>
    <lineage>
        <taxon>Bacteria</taxon>
        <taxon>Bacillati</taxon>
        <taxon>Actinomycetota</taxon>
        <taxon>Actinomycetes</taxon>
        <taxon>Propionibacteriales</taxon>
        <taxon>Propionibacteriaceae</taxon>
        <taxon>Tessaracoccus</taxon>
    </lineage>
</organism>
<dbReference type="GO" id="GO:0016887">
    <property type="term" value="F:ATP hydrolysis activity"/>
    <property type="evidence" value="ECO:0007669"/>
    <property type="project" value="InterPro"/>
</dbReference>
<dbReference type="Pfam" id="PF00005">
    <property type="entry name" value="ABC_tran"/>
    <property type="match status" value="2"/>
</dbReference>
<dbReference type="EMBL" id="CP019607">
    <property type="protein sequence ID" value="AQP49733.1"/>
    <property type="molecule type" value="Genomic_DNA"/>
</dbReference>
<evidence type="ECO:0000313" key="7">
    <source>
        <dbReference type="EMBL" id="AQP49733.1"/>
    </source>
</evidence>
<keyword evidence="2" id="KW-0547">Nucleotide-binding</keyword>
<dbReference type="PROSITE" id="PS00211">
    <property type="entry name" value="ABC_TRANSPORTER_1"/>
    <property type="match status" value="2"/>
</dbReference>
<feature type="domain" description="ABC transporter" evidence="6">
    <location>
        <begin position="20"/>
        <end position="291"/>
    </location>
</feature>
<reference evidence="7 8" key="1">
    <citation type="journal article" date="2008" name="Int. J. Syst. Evol. Microbiol.">
        <title>Tessaracoccus flavescens sp. nov., isolated from marine sediment.</title>
        <authorList>
            <person name="Lee D.W."/>
            <person name="Lee S.D."/>
        </authorList>
    </citation>
    <scope>NUCLEOTIDE SEQUENCE [LARGE SCALE GENOMIC DNA]</scope>
    <source>
        <strain evidence="7 8">SST-39T</strain>
    </source>
</reference>
<dbReference type="InterPro" id="IPR003439">
    <property type="entry name" value="ABC_transporter-like_ATP-bd"/>
</dbReference>
<evidence type="ECO:0000256" key="5">
    <source>
        <dbReference type="SAM" id="MobiDB-lite"/>
    </source>
</evidence>